<comment type="caution">
    <text evidence="3">The sequence shown here is derived from an EMBL/GenBank/DDBJ whole genome shotgun (WGS) entry which is preliminary data.</text>
</comment>
<dbReference type="AlphaFoldDB" id="A0A565B582"/>
<dbReference type="GO" id="GO:0005737">
    <property type="term" value="C:cytoplasm"/>
    <property type="evidence" value="ECO:0007669"/>
    <property type="project" value="TreeGrafter"/>
</dbReference>
<dbReference type="OrthoDB" id="2215036at2759"/>
<dbReference type="EMBL" id="CABITT030000003">
    <property type="protein sequence ID" value="VVA96503.1"/>
    <property type="molecule type" value="Genomic_DNA"/>
</dbReference>
<dbReference type="GO" id="GO:0005634">
    <property type="term" value="C:nucleus"/>
    <property type="evidence" value="ECO:0007669"/>
    <property type="project" value="TreeGrafter"/>
</dbReference>
<evidence type="ECO:0000259" key="2">
    <source>
        <dbReference type="PROSITE" id="PS50166"/>
    </source>
</evidence>
<dbReference type="SUPFAM" id="SSF48371">
    <property type="entry name" value="ARM repeat"/>
    <property type="match status" value="1"/>
</dbReference>
<dbReference type="Gene3D" id="1.25.10.10">
    <property type="entry name" value="Leucine-rich Repeat Variant"/>
    <property type="match status" value="2"/>
</dbReference>
<dbReference type="InterPro" id="IPR013598">
    <property type="entry name" value="Exportin-1/Importin-b-like"/>
</dbReference>
<name>A0A565B582_9BRAS</name>
<gene>
    <name evidence="3" type="ORF">ANE_LOCUS6948</name>
</gene>
<keyword evidence="4" id="KW-1185">Reference proteome</keyword>
<dbReference type="PANTHER" id="PTHR11223:SF3">
    <property type="entry name" value="EXPORTIN-5"/>
    <property type="match status" value="1"/>
</dbReference>
<dbReference type="Proteomes" id="UP000489600">
    <property type="component" value="Unassembled WGS sequence"/>
</dbReference>
<reference evidence="3" key="1">
    <citation type="submission" date="2019-07" db="EMBL/GenBank/DDBJ databases">
        <authorList>
            <person name="Dittberner H."/>
        </authorList>
    </citation>
    <scope>NUCLEOTIDE SEQUENCE [LARGE SCALE GENOMIC DNA]</scope>
</reference>
<evidence type="ECO:0000256" key="1">
    <source>
        <dbReference type="ARBA" id="ARBA00009466"/>
    </source>
</evidence>
<dbReference type="InterPro" id="IPR001494">
    <property type="entry name" value="Importin-beta_N"/>
</dbReference>
<evidence type="ECO:0000313" key="3">
    <source>
        <dbReference type="EMBL" id="VVA96503.1"/>
    </source>
</evidence>
<dbReference type="Pfam" id="PF08389">
    <property type="entry name" value="Xpo1"/>
    <property type="match status" value="1"/>
</dbReference>
<dbReference type="GO" id="GO:0006405">
    <property type="term" value="P:RNA export from nucleus"/>
    <property type="evidence" value="ECO:0007669"/>
    <property type="project" value="TreeGrafter"/>
</dbReference>
<dbReference type="InterPro" id="IPR016024">
    <property type="entry name" value="ARM-type_fold"/>
</dbReference>
<dbReference type="GO" id="GO:0003723">
    <property type="term" value="F:RNA binding"/>
    <property type="evidence" value="ECO:0007669"/>
    <property type="project" value="TreeGrafter"/>
</dbReference>
<evidence type="ECO:0000313" key="4">
    <source>
        <dbReference type="Proteomes" id="UP000489600"/>
    </source>
</evidence>
<protein>
    <recommendedName>
        <fullName evidence="2">Importin N-terminal domain-containing protein</fullName>
    </recommendedName>
</protein>
<dbReference type="InterPro" id="IPR045478">
    <property type="entry name" value="Exportin-5_C"/>
</dbReference>
<proteinExistence type="inferred from homology"/>
<dbReference type="Pfam" id="PF19273">
    <property type="entry name" value="Exportin-5"/>
    <property type="match status" value="1"/>
</dbReference>
<sequence>MESETKTLASNVAREILVISNSDSTVDDCKAAVTYLESVKAGNVGALSQVSFLLVENDWPLQVRTYASKMLQYLVRLRWDELSPSEHMDIKGASFELMSEVANPCEECPMKSETVALVAEIFERADPEMWQEMFLSLVSLSSRGPLQAELTLMVVKRLSEYHIDHIKELEDKKHRYLTQGLPDILVWLHDLLEKHFEAARNAEGRQKVELVKQHSDAVVACLNAINLFAEWAPVLYLSEYRIVDQCASLLSSSEFCHLACMFFKLICSRLMTSSGVINGSEYDFAERICKIMVSLGSTNLQCIFADSGALALYLKQMLEYQHFKFGLHFGSLFFWLALMENLIPDPKAPNPGGKGSASEIVNSSGHLDGGKRELLRRIDDDTASTILDVSFQRSNKKDEVPPGTNLSLELSDCKDKEEFCKYQRRLFGLIKLISSHKPIIASKKISSRTTMLIKNISVPSAPFQYAAAMKIQSTALESIMRSLFCGSNEFAGGSSEVHFQLQVIFEDLLQELLYVKWTEPILIQAHGDYLNAMIPFLKFLPDAVGSVINKMFALLASLPPVSHTCKVTRLSICSSLTRVAKAADKSIIPHLKGLADTMAHMQKEGTLLPGEHSSLVEAFFAMTSASGAEAQQDNFASLIEPVRQQWTQPEWQNEYLSSPSGFVRLCSNPALMWSILNTVVLFENALKGCRFKKRKLNRSSEMSPLACHLSWILPPLLKLFRVINSLSSPAVYQTLPTKSKAAMKILEFELQSVRGIWSRKPPKGLFTYSSQGSTSDIQNWLKAIRDSGYRVLHLSVTMGDTFHTSIDANSVAVAFMENMWWMEFRHIKQLINSFVVYLVKDCPADKWKSWLEVLLVPLLTHCQRALSSSWTSFLRHGTANVPDLRSFEGEKNFKQLEQKLLIDLTRATADLLSKMSAPELNTGIPTLKHSDELVYGEISFLKDFHALKSSSLSPLELQKVDPSSIAVLFTSLHLDRWWNNQQSPSVIHLAIMTNNEELREFVSKDLFHALIMSLTIADNMKNSSILVGMCSEIFVYLSQRHQAPRQVLLSLPRLTPDDLRAFEKALAGTSEPKKQKQLTRSLLSLAIGISLNNS</sequence>
<feature type="domain" description="Importin N-terminal" evidence="2">
    <location>
        <begin position="32"/>
        <end position="100"/>
    </location>
</feature>
<dbReference type="InterPro" id="IPR045065">
    <property type="entry name" value="XPO1/5"/>
</dbReference>
<dbReference type="InterPro" id="IPR011989">
    <property type="entry name" value="ARM-like"/>
</dbReference>
<dbReference type="GO" id="GO:0006611">
    <property type="term" value="P:protein export from nucleus"/>
    <property type="evidence" value="ECO:0007669"/>
    <property type="project" value="InterPro"/>
</dbReference>
<comment type="similarity">
    <text evidence="1">Belongs to the exportin family.</text>
</comment>
<accession>A0A565B582</accession>
<dbReference type="PROSITE" id="PS50166">
    <property type="entry name" value="IMPORTIN_B_NT"/>
    <property type="match status" value="1"/>
</dbReference>
<dbReference type="GO" id="GO:0031267">
    <property type="term" value="F:small GTPase binding"/>
    <property type="evidence" value="ECO:0007669"/>
    <property type="project" value="InterPro"/>
</dbReference>
<dbReference type="GO" id="GO:0042565">
    <property type="term" value="C:RNA nuclear export complex"/>
    <property type="evidence" value="ECO:0007669"/>
    <property type="project" value="TreeGrafter"/>
</dbReference>
<organism evidence="3 4">
    <name type="scientific">Arabis nemorensis</name>
    <dbReference type="NCBI Taxonomy" id="586526"/>
    <lineage>
        <taxon>Eukaryota</taxon>
        <taxon>Viridiplantae</taxon>
        <taxon>Streptophyta</taxon>
        <taxon>Embryophyta</taxon>
        <taxon>Tracheophyta</taxon>
        <taxon>Spermatophyta</taxon>
        <taxon>Magnoliopsida</taxon>
        <taxon>eudicotyledons</taxon>
        <taxon>Gunneridae</taxon>
        <taxon>Pentapetalae</taxon>
        <taxon>rosids</taxon>
        <taxon>malvids</taxon>
        <taxon>Brassicales</taxon>
        <taxon>Brassicaceae</taxon>
        <taxon>Arabideae</taxon>
        <taxon>Arabis</taxon>
    </lineage>
</organism>
<dbReference type="GO" id="GO:0005049">
    <property type="term" value="F:nuclear export signal receptor activity"/>
    <property type="evidence" value="ECO:0007669"/>
    <property type="project" value="InterPro"/>
</dbReference>
<dbReference type="PANTHER" id="PTHR11223">
    <property type="entry name" value="EXPORTIN 1/5"/>
    <property type="match status" value="1"/>
</dbReference>